<keyword evidence="2" id="KW-0472">Membrane</keyword>
<evidence type="ECO:0000313" key="3">
    <source>
        <dbReference type="Proteomes" id="UP000887572"/>
    </source>
</evidence>
<sequence>MVEPRHRSPASVIAGTPQPGKFMKGRTAHGQAMGEISIWRCAGSATLRIVSQMEGKTDHTRISGRHILLEWEQLGICSVHETFMDRKNGWYDTKNDTIILSAEVTADEPTGVDGFMRFACDIIVRMLLLVAVTQFVSSVRIMLGFPPEGSVMHGKTMPIGRTNMTSTSRRTVLLNSK</sequence>
<organism evidence="3 4">
    <name type="scientific">Globodera rostochiensis</name>
    <name type="common">Golden nematode worm</name>
    <name type="synonym">Heterodera rostochiensis</name>
    <dbReference type="NCBI Taxonomy" id="31243"/>
    <lineage>
        <taxon>Eukaryota</taxon>
        <taxon>Metazoa</taxon>
        <taxon>Ecdysozoa</taxon>
        <taxon>Nematoda</taxon>
        <taxon>Chromadorea</taxon>
        <taxon>Rhabditida</taxon>
        <taxon>Tylenchina</taxon>
        <taxon>Tylenchomorpha</taxon>
        <taxon>Tylenchoidea</taxon>
        <taxon>Heteroderidae</taxon>
        <taxon>Heteroderinae</taxon>
        <taxon>Globodera</taxon>
    </lineage>
</organism>
<keyword evidence="2" id="KW-1133">Transmembrane helix</keyword>
<protein>
    <submittedName>
        <fullName evidence="4">Uncharacterized protein</fullName>
    </submittedName>
</protein>
<evidence type="ECO:0000256" key="1">
    <source>
        <dbReference type="SAM" id="MobiDB-lite"/>
    </source>
</evidence>
<reference evidence="4" key="1">
    <citation type="submission" date="2022-11" db="UniProtKB">
        <authorList>
            <consortium name="WormBaseParasite"/>
        </authorList>
    </citation>
    <scope>IDENTIFICATION</scope>
</reference>
<keyword evidence="2" id="KW-0812">Transmembrane</keyword>
<dbReference type="AlphaFoldDB" id="A0A914I983"/>
<dbReference type="WBParaSite" id="Gr19_v10_g8070.t2">
    <property type="protein sequence ID" value="Gr19_v10_g8070.t2"/>
    <property type="gene ID" value="Gr19_v10_g8070"/>
</dbReference>
<feature type="region of interest" description="Disordered" evidence="1">
    <location>
        <begin position="1"/>
        <end position="25"/>
    </location>
</feature>
<evidence type="ECO:0000256" key="2">
    <source>
        <dbReference type="SAM" id="Phobius"/>
    </source>
</evidence>
<name>A0A914I983_GLORO</name>
<proteinExistence type="predicted"/>
<keyword evidence="3" id="KW-1185">Reference proteome</keyword>
<feature type="transmembrane region" description="Helical" evidence="2">
    <location>
        <begin position="122"/>
        <end position="143"/>
    </location>
</feature>
<dbReference type="Proteomes" id="UP000887572">
    <property type="component" value="Unplaced"/>
</dbReference>
<accession>A0A914I983</accession>
<evidence type="ECO:0000313" key="4">
    <source>
        <dbReference type="WBParaSite" id="Gr19_v10_g8070.t2"/>
    </source>
</evidence>